<protein>
    <recommendedName>
        <fullName evidence="5">J domain-containing protein</fullName>
    </recommendedName>
</protein>
<dbReference type="AlphaFoldDB" id="A0A8X6L1Z2"/>
<sequence length="753" mass="87917">MLEVLCKEKGFDAKELFSSKSNKSEKIEEQCVELLEVWGEKKIHWWWPWSKKMKDIELDEKQLQRARNYKKYSFFWKIIFSLFTSILIHRRALKRDDLISYYTRGDSMPNANISYGKENGVSRSSETTMNLEKEKGASQGSGNLEHVGNIVPGGALVGYNIALDFLSLGSRRFDSCILSDATLGDALKLLNLPNLLENLDNDLEIVKRKEKNKAEHEKYFNQEVNDKFKKLSRKYHPDQIQKKGGSSEDVTRATEMQQGVNLVWKVLKMLHSNFINNNFLSNQDFKYSTCSKVEVSILSNEERLRSINNKVLIELCWLSRIKHEEIIPNLNEFLKLGQSSIQNFLSNDGSNFAQERRQALIYFKKYLSGYSKLVDALSSLQKECQEDNDLSCIKSSVDKMLNKNAEQLKMLVELEKFSKKNQQKYSSDYINNRKDADRDFILPFIEYIDVISVCNKIVSKQKKQKNLVSSGLGWVGEKWNNFWQNPSVEEEGEVGISDQEVVDIAGRIADSASCYRLLHCLVKYYCCSDEKSSKNVVKILKDELNIDIKINKKAAEVLLTQMIRTYKEHLEKKFQPKRSFFATYDKVEQFKKDMEEILERFKSNMQEIGKEYQKIEEDQNRIREDLRRIAKQDEAAIKELEEGNQSMAKEMEEKLREGSQSMAKEMEEKLREGSQSMAKEMEEKLREGSQNRKREMEEKLEEKLKEERQNREREIEKMKAQFIELMKEAIKGSQEASTGQQRECSKKCVKPHF</sequence>
<gene>
    <name evidence="3" type="primary">ASM33_01765</name>
    <name evidence="3" type="ORF">TNCT_502771</name>
</gene>
<feature type="region of interest" description="Disordered" evidence="1">
    <location>
        <begin position="731"/>
        <end position="753"/>
    </location>
</feature>
<feature type="compositionally biased region" description="Polar residues" evidence="1">
    <location>
        <begin position="121"/>
        <end position="130"/>
    </location>
</feature>
<feature type="region of interest" description="Disordered" evidence="1">
    <location>
        <begin position="656"/>
        <end position="711"/>
    </location>
</feature>
<dbReference type="EMBL" id="BMAO01004460">
    <property type="protein sequence ID" value="GFQ94760.1"/>
    <property type="molecule type" value="Genomic_DNA"/>
</dbReference>
<comment type="caution">
    <text evidence="3">The sequence shown here is derived from an EMBL/GenBank/DDBJ whole genome shotgun (WGS) entry which is preliminary data.</text>
</comment>
<feature type="compositionally biased region" description="Basic and acidic residues" evidence="1">
    <location>
        <begin position="679"/>
        <end position="711"/>
    </location>
</feature>
<evidence type="ECO:0000313" key="4">
    <source>
        <dbReference type="Proteomes" id="UP000887116"/>
    </source>
</evidence>
<dbReference type="OrthoDB" id="8213761at2759"/>
<evidence type="ECO:0000256" key="2">
    <source>
        <dbReference type="SAM" id="Phobius"/>
    </source>
</evidence>
<keyword evidence="4" id="KW-1185">Reference proteome</keyword>
<reference evidence="3" key="1">
    <citation type="submission" date="2020-07" db="EMBL/GenBank/DDBJ databases">
        <title>Multicomponent nature underlies the extraordinary mechanical properties of spider dragline silk.</title>
        <authorList>
            <person name="Kono N."/>
            <person name="Nakamura H."/>
            <person name="Mori M."/>
            <person name="Yoshida Y."/>
            <person name="Ohtoshi R."/>
            <person name="Malay A.D."/>
            <person name="Moran D.A.P."/>
            <person name="Tomita M."/>
            <person name="Numata K."/>
            <person name="Arakawa K."/>
        </authorList>
    </citation>
    <scope>NUCLEOTIDE SEQUENCE</scope>
</reference>
<keyword evidence="2" id="KW-0812">Transmembrane</keyword>
<feature type="region of interest" description="Disordered" evidence="1">
    <location>
        <begin position="113"/>
        <end position="139"/>
    </location>
</feature>
<name>A0A8X6L1Z2_TRICU</name>
<proteinExistence type="predicted"/>
<feature type="transmembrane region" description="Helical" evidence="2">
    <location>
        <begin position="74"/>
        <end position="93"/>
    </location>
</feature>
<keyword evidence="2" id="KW-1133">Transmembrane helix</keyword>
<organism evidence="3 4">
    <name type="scientific">Trichonephila clavata</name>
    <name type="common">Joro spider</name>
    <name type="synonym">Nephila clavata</name>
    <dbReference type="NCBI Taxonomy" id="2740835"/>
    <lineage>
        <taxon>Eukaryota</taxon>
        <taxon>Metazoa</taxon>
        <taxon>Ecdysozoa</taxon>
        <taxon>Arthropoda</taxon>
        <taxon>Chelicerata</taxon>
        <taxon>Arachnida</taxon>
        <taxon>Araneae</taxon>
        <taxon>Araneomorphae</taxon>
        <taxon>Entelegynae</taxon>
        <taxon>Araneoidea</taxon>
        <taxon>Nephilidae</taxon>
        <taxon>Trichonephila</taxon>
    </lineage>
</organism>
<evidence type="ECO:0000313" key="3">
    <source>
        <dbReference type="EMBL" id="GFQ94760.1"/>
    </source>
</evidence>
<accession>A0A8X6L1Z2</accession>
<evidence type="ECO:0000256" key="1">
    <source>
        <dbReference type="SAM" id="MobiDB-lite"/>
    </source>
</evidence>
<evidence type="ECO:0008006" key="5">
    <source>
        <dbReference type="Google" id="ProtNLM"/>
    </source>
</evidence>
<keyword evidence="2" id="KW-0472">Membrane</keyword>
<dbReference type="Proteomes" id="UP000887116">
    <property type="component" value="Unassembled WGS sequence"/>
</dbReference>